<dbReference type="Pfam" id="PF07676">
    <property type="entry name" value="PD40"/>
    <property type="match status" value="1"/>
</dbReference>
<evidence type="ECO:0000313" key="3">
    <source>
        <dbReference type="Proteomes" id="UP000253094"/>
    </source>
</evidence>
<keyword evidence="3" id="KW-1185">Reference proteome</keyword>
<protein>
    <submittedName>
        <fullName evidence="2">WD40 repeat domain-containing protein</fullName>
    </submittedName>
</protein>
<dbReference type="EMBL" id="QOIL01000004">
    <property type="protein sequence ID" value="RCG31630.1"/>
    <property type="molecule type" value="Genomic_DNA"/>
</dbReference>
<comment type="caution">
    <text evidence="2">The sequence shown here is derived from an EMBL/GenBank/DDBJ whole genome shotgun (WGS) entry which is preliminary data.</text>
</comment>
<dbReference type="InterPro" id="IPR015943">
    <property type="entry name" value="WD40/YVTN_repeat-like_dom_sf"/>
</dbReference>
<dbReference type="SUPFAM" id="SSF82171">
    <property type="entry name" value="DPP6 N-terminal domain-like"/>
    <property type="match status" value="1"/>
</dbReference>
<reference evidence="2 3" key="1">
    <citation type="submission" date="2018-06" db="EMBL/GenBank/DDBJ databases">
        <title>Sphaerisporangium craniellae sp. nov., isolated from a marine sponge in the South China Sea.</title>
        <authorList>
            <person name="Li L."/>
        </authorList>
    </citation>
    <scope>NUCLEOTIDE SEQUENCE [LARGE SCALE GENOMIC DNA]</scope>
    <source>
        <strain evidence="2 3">CCTCC AA 208026</strain>
    </source>
</reference>
<sequence>MRVSASLVALAALLLGVAPSAADAATQIGTVRYARLPACSGTKCDPWELTMRDGRVVRLTGARADRDLSFMMVSADGRHLVYNRRSDRRVVVHDLADGRIHPTPLYDVSESGVHLSADGRLMVITDGGPTVDSLTDLATGKTYDLIHVGKTRTVRRHLYEEFASFSPDGRYLLVSSDLVDGTEYTVLDARGREVVRRQVRAEHDGLFATLAGDHTTIALAYTSRGRAGVRLYHLRTGRVTTVPVKLPKDVGIDGLTWARGGGLVFRTGLYDKNGYDPRHVRDYGLDPETGQIRLLRSLKRPAGTLEWVLPDLGD</sequence>
<name>A0A367FPL5_9ACTN</name>
<evidence type="ECO:0000256" key="1">
    <source>
        <dbReference type="SAM" id="SignalP"/>
    </source>
</evidence>
<dbReference type="AlphaFoldDB" id="A0A367FPL5"/>
<accession>A0A367FPL5</accession>
<evidence type="ECO:0000313" key="2">
    <source>
        <dbReference type="EMBL" id="RCG31630.1"/>
    </source>
</evidence>
<dbReference type="InterPro" id="IPR011659">
    <property type="entry name" value="WD40"/>
</dbReference>
<proteinExistence type="predicted"/>
<dbReference type="Gene3D" id="2.130.10.10">
    <property type="entry name" value="YVTN repeat-like/Quinoprotein amine dehydrogenase"/>
    <property type="match status" value="1"/>
</dbReference>
<gene>
    <name evidence="2" type="ORF">DQ384_08705</name>
</gene>
<keyword evidence="1" id="KW-0732">Signal</keyword>
<feature type="signal peptide" evidence="1">
    <location>
        <begin position="1"/>
        <end position="24"/>
    </location>
</feature>
<organism evidence="2 3">
    <name type="scientific">Sphaerisporangium album</name>
    <dbReference type="NCBI Taxonomy" id="509200"/>
    <lineage>
        <taxon>Bacteria</taxon>
        <taxon>Bacillati</taxon>
        <taxon>Actinomycetota</taxon>
        <taxon>Actinomycetes</taxon>
        <taxon>Streptosporangiales</taxon>
        <taxon>Streptosporangiaceae</taxon>
        <taxon>Sphaerisporangium</taxon>
    </lineage>
</organism>
<feature type="chain" id="PRO_5016958602" evidence="1">
    <location>
        <begin position="25"/>
        <end position="314"/>
    </location>
</feature>
<dbReference type="Proteomes" id="UP000253094">
    <property type="component" value="Unassembled WGS sequence"/>
</dbReference>